<keyword evidence="2" id="KW-1185">Reference proteome</keyword>
<dbReference type="RefSeq" id="XP_025601657.1">
    <property type="nucleotide sequence ID" value="XM_025739058.1"/>
</dbReference>
<dbReference type="EMBL" id="KZ819283">
    <property type="protein sequence ID" value="PWO01379.1"/>
    <property type="molecule type" value="Genomic_DNA"/>
</dbReference>
<reference evidence="1 2" key="1">
    <citation type="journal article" date="2018" name="Mol. Biol. Evol.">
        <title>Broad Genomic Sampling Reveals a Smut Pathogenic Ancestry of the Fungal Clade Ustilaginomycotina.</title>
        <authorList>
            <person name="Kijpornyongpan T."/>
            <person name="Mondo S.J."/>
            <person name="Barry K."/>
            <person name="Sandor L."/>
            <person name="Lee J."/>
            <person name="Lipzen A."/>
            <person name="Pangilinan J."/>
            <person name="LaButti K."/>
            <person name="Hainaut M."/>
            <person name="Henrissat B."/>
            <person name="Grigoriev I.V."/>
            <person name="Spatafora J.W."/>
            <person name="Aime M.C."/>
        </authorList>
    </citation>
    <scope>NUCLEOTIDE SEQUENCE [LARGE SCALE GENOMIC DNA]</scope>
    <source>
        <strain evidence="1 2">MCA 4186</strain>
    </source>
</reference>
<dbReference type="PROSITE" id="PS51257">
    <property type="entry name" value="PROKAR_LIPOPROTEIN"/>
    <property type="match status" value="1"/>
</dbReference>
<name>A0A316ZJR8_9BASI</name>
<evidence type="ECO:0000313" key="1">
    <source>
        <dbReference type="EMBL" id="PWO01379.1"/>
    </source>
</evidence>
<accession>A0A316ZJR8</accession>
<evidence type="ECO:0000313" key="2">
    <source>
        <dbReference type="Proteomes" id="UP000245946"/>
    </source>
</evidence>
<sequence length="138" mass="14992">MLVTRLQVSSHVFELVSCASFSTSGSCASQFALPAGPNSSRRPSLAAYSGLRLLLRRSQPFSTPIPFAVSLQSPIPLPLICTTIVPSPSAGSPLSTARPNRDLFFFCPSRARGKQPWMQVNQDCEAAREVHCMRGVRE</sequence>
<dbReference type="AlphaFoldDB" id="A0A316ZJR8"/>
<dbReference type="Proteomes" id="UP000245946">
    <property type="component" value="Unassembled WGS sequence"/>
</dbReference>
<gene>
    <name evidence="1" type="ORF">FA09DRAFT_12618</name>
</gene>
<dbReference type="GeneID" id="37266604"/>
<proteinExistence type="predicted"/>
<protein>
    <submittedName>
        <fullName evidence="1">Uncharacterized protein</fullName>
    </submittedName>
</protein>
<organism evidence="1 2">
    <name type="scientific">Tilletiopsis washingtonensis</name>
    <dbReference type="NCBI Taxonomy" id="58919"/>
    <lineage>
        <taxon>Eukaryota</taxon>
        <taxon>Fungi</taxon>
        <taxon>Dikarya</taxon>
        <taxon>Basidiomycota</taxon>
        <taxon>Ustilaginomycotina</taxon>
        <taxon>Exobasidiomycetes</taxon>
        <taxon>Entylomatales</taxon>
        <taxon>Entylomatales incertae sedis</taxon>
        <taxon>Tilletiopsis</taxon>
    </lineage>
</organism>